<feature type="transmembrane region" description="Helical" evidence="1">
    <location>
        <begin position="465"/>
        <end position="488"/>
    </location>
</feature>
<evidence type="ECO:0008006" key="4">
    <source>
        <dbReference type="Google" id="ProtNLM"/>
    </source>
</evidence>
<dbReference type="Gene3D" id="1.20.1640.10">
    <property type="entry name" value="Multidrug efflux transporter AcrB transmembrane domain"/>
    <property type="match status" value="2"/>
</dbReference>
<dbReference type="InterPro" id="IPR001036">
    <property type="entry name" value="Acrflvin-R"/>
</dbReference>
<dbReference type="SUPFAM" id="SSF82693">
    <property type="entry name" value="Multidrug efflux transporter AcrB pore domain, PN1, PN2, PC1 and PC2 subdomains"/>
    <property type="match status" value="2"/>
</dbReference>
<keyword evidence="1" id="KW-1133">Transmembrane helix</keyword>
<dbReference type="GO" id="GO:0042910">
    <property type="term" value="F:xenobiotic transmembrane transporter activity"/>
    <property type="evidence" value="ECO:0007669"/>
    <property type="project" value="TreeGrafter"/>
</dbReference>
<dbReference type="GO" id="GO:0005886">
    <property type="term" value="C:plasma membrane"/>
    <property type="evidence" value="ECO:0007669"/>
    <property type="project" value="TreeGrafter"/>
</dbReference>
<dbReference type="PRINTS" id="PR00702">
    <property type="entry name" value="ACRIFLAVINRP"/>
</dbReference>
<dbReference type="PANTHER" id="PTHR32063:SF0">
    <property type="entry name" value="SWARMING MOTILITY PROTEIN SWRC"/>
    <property type="match status" value="1"/>
</dbReference>
<organism evidence="2 3">
    <name type="scientific">Hyphomonas chukchiensis</name>
    <dbReference type="NCBI Taxonomy" id="1280947"/>
    <lineage>
        <taxon>Bacteria</taxon>
        <taxon>Pseudomonadati</taxon>
        <taxon>Pseudomonadota</taxon>
        <taxon>Alphaproteobacteria</taxon>
        <taxon>Hyphomonadales</taxon>
        <taxon>Hyphomonadaceae</taxon>
        <taxon>Hyphomonas</taxon>
    </lineage>
</organism>
<evidence type="ECO:0000256" key="1">
    <source>
        <dbReference type="SAM" id="Phobius"/>
    </source>
</evidence>
<evidence type="ECO:0000313" key="2">
    <source>
        <dbReference type="EMBL" id="KCZ56167.1"/>
    </source>
</evidence>
<dbReference type="SUPFAM" id="SSF82866">
    <property type="entry name" value="Multidrug efflux transporter AcrB transmembrane domain"/>
    <property type="match status" value="2"/>
</dbReference>
<keyword evidence="3" id="KW-1185">Reference proteome</keyword>
<proteinExistence type="predicted"/>
<name>A0A062UD04_9PROT</name>
<feature type="transmembrane region" description="Helical" evidence="1">
    <location>
        <begin position="363"/>
        <end position="382"/>
    </location>
</feature>
<dbReference type="EMBL" id="AWFG01000052">
    <property type="protein sequence ID" value="KCZ56167.1"/>
    <property type="molecule type" value="Genomic_DNA"/>
</dbReference>
<dbReference type="SUPFAM" id="SSF82714">
    <property type="entry name" value="Multidrug efflux transporter AcrB TolC docking domain, DN and DC subdomains"/>
    <property type="match status" value="2"/>
</dbReference>
<dbReference type="STRING" id="1280947.HY30_07895"/>
<feature type="transmembrane region" description="Helical" evidence="1">
    <location>
        <begin position="12"/>
        <end position="30"/>
    </location>
</feature>
<dbReference type="Proteomes" id="UP000027190">
    <property type="component" value="Unassembled WGS sequence"/>
</dbReference>
<dbReference type="PANTHER" id="PTHR32063">
    <property type="match status" value="1"/>
</dbReference>
<keyword evidence="1" id="KW-0472">Membrane</keyword>
<sequence length="1047" mass="112528">MMWLVDLSIRRAVFAVMIIASLVGLGYMSIGRLGVDLFPDVEFPYVNVTAVLDGASPETMESEVTDILEEYINTIDGIETLQSFSSEGRTQILIEFDLSSDAREKVQDVRDKVQLALAELPPDMDPPIVDKVDPDAAPIISVMIAGDIPIAELTAFADDVAKERLQRLDGVGAVNLVGGRERAVRIWLDNERLRAFGVTADDVSQAIQSEHAELPGGRLETAAGTREFGVKTVAEVTHATGFMDLPVAYRENGVTIRISDVARVEDGLEDERSAAMLNGRRGISLDIRKQSGRNTVEVAHNVKAATEELRELAPAGVTIIATRDVSKFIESSIEDVAHDVVIAIGLVVAVTFIFLLKVRATIIVAMAIPTSLVATFFGFYLLGFTINVLTLLALTVAIGLLVDDAIVVVEAIMKELEKGKSPHQAALDGTRKVGLAVFAGTAATLAVFVPIAFMDGIVGRFFYQYGLAIVLSVSVSLLVALTLTPMLASRILASGRVSPLFRPLEAFWDSVDRAYAGLVKLAVRLRIIVIFIAVASVVAGAWYAARVPSGFTSRADRSEFQGSIELPLGTGMVAALDAAQKSDAELRKIEDIEDVFISVGSGAQADIHVLELYASLTPKQARQTGQFEIMDKARKAIRIASPEAVKISVLEVPWVGGTTSGSSDIDLLLRGSDLNSLAQYADSLVREMRANPNFADVRTSFESGRPEAQILFDRRRAGDQGISARALAETARIALGGLDAGTFEADGKRYDVRLRLEEDQRESVQDFSRIQVRGADGRLVDIGAVSRVQFASGPSQIDRSDRARKISVLASSATGVSLGEATDTLLELLEANPPPVEVAYSMGGMAERMQETAGAIGFALLLALIALYMVLASQFNSFVQPLVIMVTAPLSFSGAFAGLYYFGLESSLFAQIGLIGLMGIVMKNGILLVDRANQLIAEGMTERDAILQACPERLRPVLMTALSAIFGMVPVALATSDGAEWRNALGALLIGGLTSSTILTLVVVPAVFMIPGDVVNFYRVLKRLILWPFRRSKRGDDAAQNVAIAHS</sequence>
<feature type="transmembrane region" description="Helical" evidence="1">
    <location>
        <begin position="957"/>
        <end position="975"/>
    </location>
</feature>
<feature type="transmembrane region" description="Helical" evidence="1">
    <location>
        <begin position="987"/>
        <end position="1010"/>
    </location>
</feature>
<evidence type="ECO:0000313" key="3">
    <source>
        <dbReference type="Proteomes" id="UP000027190"/>
    </source>
</evidence>
<protein>
    <recommendedName>
        <fullName evidence="4">Acriflavin resistance protein</fullName>
    </recommendedName>
</protein>
<feature type="transmembrane region" description="Helical" evidence="1">
    <location>
        <begin position="852"/>
        <end position="870"/>
    </location>
</feature>
<feature type="transmembrane region" description="Helical" evidence="1">
    <location>
        <begin position="433"/>
        <end position="453"/>
    </location>
</feature>
<reference evidence="2 3" key="1">
    <citation type="journal article" date="2014" name="Antonie Van Leeuwenhoek">
        <title>Hyphomonas beringensis sp. nov. and Hyphomonas chukchiensis sp. nov., isolated from surface seawater of the Bering Sea and Chukchi Sea.</title>
        <authorList>
            <person name="Li C."/>
            <person name="Lai Q."/>
            <person name="Li G."/>
            <person name="Dong C."/>
            <person name="Wang J."/>
            <person name="Liao Y."/>
            <person name="Shao Z."/>
        </authorList>
    </citation>
    <scope>NUCLEOTIDE SEQUENCE [LARGE SCALE GENOMIC DNA]</scope>
    <source>
        <strain evidence="2 3">BH-BN04-4</strain>
    </source>
</reference>
<dbReference type="Pfam" id="PF00873">
    <property type="entry name" value="ACR_tran"/>
    <property type="match status" value="1"/>
</dbReference>
<dbReference type="InterPro" id="IPR027463">
    <property type="entry name" value="AcrB_DN_DC_subdom"/>
</dbReference>
<accession>A0A062UD04</accession>
<feature type="transmembrane region" description="Helical" evidence="1">
    <location>
        <begin position="882"/>
        <end position="902"/>
    </location>
</feature>
<dbReference type="OrthoDB" id="174266at2"/>
<dbReference type="PATRIC" id="fig|1280947.3.peg.2994"/>
<keyword evidence="1" id="KW-0812">Transmembrane</keyword>
<dbReference type="eggNOG" id="COG0841">
    <property type="taxonomic scope" value="Bacteria"/>
</dbReference>
<feature type="transmembrane region" description="Helical" evidence="1">
    <location>
        <begin position="908"/>
        <end position="929"/>
    </location>
</feature>
<gene>
    <name evidence="2" type="ORF">HY30_07895</name>
</gene>
<dbReference type="Gene3D" id="3.30.70.1440">
    <property type="entry name" value="Multidrug efflux transporter AcrB pore domain"/>
    <property type="match status" value="1"/>
</dbReference>
<dbReference type="Gene3D" id="3.30.2090.10">
    <property type="entry name" value="Multidrug efflux transporter AcrB TolC docking domain, DN and DC subdomains"/>
    <property type="match status" value="2"/>
</dbReference>
<dbReference type="RefSeq" id="WP_081812280.1">
    <property type="nucleotide sequence ID" value="NZ_AWFG01000052.1"/>
</dbReference>
<dbReference type="Gene3D" id="3.30.70.1320">
    <property type="entry name" value="Multidrug efflux transporter AcrB pore domain like"/>
    <property type="match status" value="1"/>
</dbReference>
<dbReference type="AlphaFoldDB" id="A0A062UD04"/>
<dbReference type="Gene3D" id="3.30.70.1430">
    <property type="entry name" value="Multidrug efflux transporter AcrB pore domain"/>
    <property type="match status" value="2"/>
</dbReference>
<feature type="transmembrane region" description="Helical" evidence="1">
    <location>
        <begin position="336"/>
        <end position="356"/>
    </location>
</feature>
<feature type="transmembrane region" description="Helical" evidence="1">
    <location>
        <begin position="523"/>
        <end position="545"/>
    </location>
</feature>
<comment type="caution">
    <text evidence="2">The sequence shown here is derived from an EMBL/GenBank/DDBJ whole genome shotgun (WGS) entry which is preliminary data.</text>
</comment>
<feature type="transmembrane region" description="Helical" evidence="1">
    <location>
        <begin position="388"/>
        <end position="412"/>
    </location>
</feature>